<proteinExistence type="inferred from homology"/>
<dbReference type="InterPro" id="IPR003593">
    <property type="entry name" value="AAA+_ATPase"/>
</dbReference>
<dbReference type="PROSITE" id="PS00211">
    <property type="entry name" value="ABC_TRANSPORTER_1"/>
    <property type="match status" value="2"/>
</dbReference>
<dbReference type="CDD" id="cd03221">
    <property type="entry name" value="ABCF_EF-3"/>
    <property type="match status" value="2"/>
</dbReference>
<dbReference type="AlphaFoldDB" id="A0A846MVT7"/>
<dbReference type="PANTHER" id="PTHR19211">
    <property type="entry name" value="ATP-BINDING TRANSPORT PROTEIN-RELATED"/>
    <property type="match status" value="1"/>
</dbReference>
<dbReference type="PANTHER" id="PTHR19211:SF14">
    <property type="entry name" value="ATP-BINDING CASSETTE SUB-FAMILY F MEMBER 1"/>
    <property type="match status" value="1"/>
</dbReference>
<dbReference type="RefSeq" id="WP_167080434.1">
    <property type="nucleotide sequence ID" value="NZ_BAAADC010000001.1"/>
</dbReference>
<dbReference type="Pfam" id="PF12848">
    <property type="entry name" value="ABC_tran_Xtn"/>
    <property type="match status" value="1"/>
</dbReference>
<gene>
    <name evidence="7" type="ORF">FHS83_000435</name>
</gene>
<evidence type="ECO:0000313" key="7">
    <source>
        <dbReference type="EMBL" id="NIK87117.1"/>
    </source>
</evidence>
<evidence type="ECO:0000313" key="8">
    <source>
        <dbReference type="Proteomes" id="UP000570514"/>
    </source>
</evidence>
<comment type="caution">
    <text evidence="7">The sequence shown here is derived from an EMBL/GenBank/DDBJ whole genome shotgun (WGS) entry which is preliminary data.</text>
</comment>
<keyword evidence="2" id="KW-0547">Nucleotide-binding</keyword>
<evidence type="ECO:0000256" key="2">
    <source>
        <dbReference type="ARBA" id="ARBA00022741"/>
    </source>
</evidence>
<organism evidence="7 8">
    <name type="scientific">Rhizomicrobium palustre</name>
    <dbReference type="NCBI Taxonomy" id="189966"/>
    <lineage>
        <taxon>Bacteria</taxon>
        <taxon>Pseudomonadati</taxon>
        <taxon>Pseudomonadota</taxon>
        <taxon>Alphaproteobacteria</taxon>
        <taxon>Micropepsales</taxon>
        <taxon>Micropepsaceae</taxon>
        <taxon>Rhizomicrobium</taxon>
    </lineage>
</organism>
<dbReference type="GO" id="GO:0016887">
    <property type="term" value="F:ATP hydrolysis activity"/>
    <property type="evidence" value="ECO:0007669"/>
    <property type="project" value="InterPro"/>
</dbReference>
<evidence type="ECO:0000256" key="5">
    <source>
        <dbReference type="ARBA" id="ARBA00074044"/>
    </source>
</evidence>
<keyword evidence="3" id="KW-0067">ATP-binding</keyword>
<dbReference type="InterPro" id="IPR027417">
    <property type="entry name" value="P-loop_NTPase"/>
</dbReference>
<feature type="domain" description="ABC transporter" evidence="6">
    <location>
        <begin position="2"/>
        <end position="258"/>
    </location>
</feature>
<dbReference type="SUPFAM" id="SSF52540">
    <property type="entry name" value="P-loop containing nucleoside triphosphate hydrolases"/>
    <property type="match status" value="2"/>
</dbReference>
<dbReference type="SMART" id="SM00382">
    <property type="entry name" value="AAA"/>
    <property type="match status" value="2"/>
</dbReference>
<evidence type="ECO:0000256" key="4">
    <source>
        <dbReference type="ARBA" id="ARBA00061551"/>
    </source>
</evidence>
<dbReference type="InterPro" id="IPR017871">
    <property type="entry name" value="ABC_transporter-like_CS"/>
</dbReference>
<dbReference type="Gene3D" id="3.40.50.300">
    <property type="entry name" value="P-loop containing nucleotide triphosphate hydrolases"/>
    <property type="match status" value="2"/>
</dbReference>
<dbReference type="FunFam" id="3.40.50.300:FF:000070">
    <property type="entry name" value="Putative ABC transporter ATP-binding component"/>
    <property type="match status" value="1"/>
</dbReference>
<dbReference type="InterPro" id="IPR050611">
    <property type="entry name" value="ABCF"/>
</dbReference>
<dbReference type="PROSITE" id="PS50893">
    <property type="entry name" value="ABC_TRANSPORTER_2"/>
    <property type="match status" value="2"/>
</dbReference>
<dbReference type="GO" id="GO:0005524">
    <property type="term" value="F:ATP binding"/>
    <property type="evidence" value="ECO:0007669"/>
    <property type="project" value="UniProtKB-KW"/>
</dbReference>
<dbReference type="EMBL" id="JAASRM010000001">
    <property type="protein sequence ID" value="NIK87117.1"/>
    <property type="molecule type" value="Genomic_DNA"/>
</dbReference>
<comment type="similarity">
    <text evidence="4">Belongs to the ABC transporter superfamily. ABCF family. YbiT subfamily.</text>
</comment>
<sequence>MIRLDNISKQNGHQILFIEASMGIQKGEKVGLVGPNGAGKTTLFRMIAGENRPDDGQVSIDPGTTIGYFSQDVGEMKGQTAVAAVMDGVGPVSALAAEMAELEAAMVDPDRMDEMEALIERYGEVQHRFEELDGYALEARAREVLAGLSFSQERMDGDVGALSGGWKMRVALARILLMRPSAMLLDEPSNHLDLESLIWLEDFLKNYEGALLMTSHDRAFMNRIVSKIVEIDGGTLTTYSGNYDFYEQQRALSEEQRQAQFERQQAMLAKEIKFIERFKARASHAAQVQSRVKKLDKIERVEPPRRRQAVQFEFKSPPRSGDDVASFKGVHKSYGSQSIYTGLDFMVRRKERWCILGANGAGKSTLLKLAAGAITPDQGSVTIGSSVKMGYFAQHAMDLLDGDDTVFESLEESFPTAGQGVLRNLAGCFGFSGDDVEKPCRVLSGGEKARLVMAKMLFDPPNFLVLDEPTNHLDMATKEMLVAALAEFEGTMLFVSHDRHFLAKLSNRVLELTPEGIHQYNGGYTEYVARTGQEAPGLHPGH</sequence>
<feature type="domain" description="ABC transporter" evidence="6">
    <location>
        <begin position="325"/>
        <end position="539"/>
    </location>
</feature>
<evidence type="ECO:0000259" key="6">
    <source>
        <dbReference type="PROSITE" id="PS50893"/>
    </source>
</evidence>
<name>A0A846MVT7_9PROT</name>
<dbReference type="Pfam" id="PF00005">
    <property type="entry name" value="ABC_tran"/>
    <property type="match status" value="2"/>
</dbReference>
<keyword evidence="1" id="KW-0677">Repeat</keyword>
<dbReference type="Proteomes" id="UP000570514">
    <property type="component" value="Unassembled WGS sequence"/>
</dbReference>
<evidence type="ECO:0000256" key="1">
    <source>
        <dbReference type="ARBA" id="ARBA00022737"/>
    </source>
</evidence>
<dbReference type="InterPro" id="IPR003439">
    <property type="entry name" value="ABC_transporter-like_ATP-bd"/>
</dbReference>
<dbReference type="FunFam" id="3.40.50.300:FF:000011">
    <property type="entry name" value="Putative ABC transporter ATP-binding component"/>
    <property type="match status" value="1"/>
</dbReference>
<protein>
    <recommendedName>
        <fullName evidence="5">Probable ATP-binding protein YbiT</fullName>
    </recommendedName>
</protein>
<keyword evidence="8" id="KW-1185">Reference proteome</keyword>
<reference evidence="7 8" key="1">
    <citation type="submission" date="2020-03" db="EMBL/GenBank/DDBJ databases">
        <title>Genomic Encyclopedia of Type Strains, Phase IV (KMG-IV): sequencing the most valuable type-strain genomes for metagenomic binning, comparative biology and taxonomic classification.</title>
        <authorList>
            <person name="Goeker M."/>
        </authorList>
    </citation>
    <scope>NUCLEOTIDE SEQUENCE [LARGE SCALE GENOMIC DNA]</scope>
    <source>
        <strain evidence="7 8">DSM 19867</strain>
    </source>
</reference>
<accession>A0A846MVT7</accession>
<dbReference type="InterPro" id="IPR032781">
    <property type="entry name" value="ABC_tran_Xtn"/>
</dbReference>
<evidence type="ECO:0000256" key="3">
    <source>
        <dbReference type="ARBA" id="ARBA00022840"/>
    </source>
</evidence>